<proteinExistence type="predicted"/>
<evidence type="ECO:0000313" key="1">
    <source>
        <dbReference type="EMBL" id="TFK70716.1"/>
    </source>
</evidence>
<name>A0ACD3AY56_9AGAR</name>
<protein>
    <submittedName>
        <fullName evidence="1">Uncharacterized protein</fullName>
    </submittedName>
</protein>
<keyword evidence="2" id="KW-1185">Reference proteome</keyword>
<dbReference type="Proteomes" id="UP000308600">
    <property type="component" value="Unassembled WGS sequence"/>
</dbReference>
<organism evidence="1 2">
    <name type="scientific">Pluteus cervinus</name>
    <dbReference type="NCBI Taxonomy" id="181527"/>
    <lineage>
        <taxon>Eukaryota</taxon>
        <taxon>Fungi</taxon>
        <taxon>Dikarya</taxon>
        <taxon>Basidiomycota</taxon>
        <taxon>Agaricomycotina</taxon>
        <taxon>Agaricomycetes</taxon>
        <taxon>Agaricomycetidae</taxon>
        <taxon>Agaricales</taxon>
        <taxon>Pluteineae</taxon>
        <taxon>Pluteaceae</taxon>
        <taxon>Pluteus</taxon>
    </lineage>
</organism>
<gene>
    <name evidence="1" type="ORF">BDN72DRAFT_521251</name>
</gene>
<dbReference type="EMBL" id="ML208308">
    <property type="protein sequence ID" value="TFK70716.1"/>
    <property type="molecule type" value="Genomic_DNA"/>
</dbReference>
<reference evidence="1 2" key="1">
    <citation type="journal article" date="2019" name="Nat. Ecol. Evol.">
        <title>Megaphylogeny resolves global patterns of mushroom evolution.</title>
        <authorList>
            <person name="Varga T."/>
            <person name="Krizsan K."/>
            <person name="Foldi C."/>
            <person name="Dima B."/>
            <person name="Sanchez-Garcia M."/>
            <person name="Sanchez-Ramirez S."/>
            <person name="Szollosi G.J."/>
            <person name="Szarkandi J.G."/>
            <person name="Papp V."/>
            <person name="Albert L."/>
            <person name="Andreopoulos W."/>
            <person name="Angelini C."/>
            <person name="Antonin V."/>
            <person name="Barry K.W."/>
            <person name="Bougher N.L."/>
            <person name="Buchanan P."/>
            <person name="Buyck B."/>
            <person name="Bense V."/>
            <person name="Catcheside P."/>
            <person name="Chovatia M."/>
            <person name="Cooper J."/>
            <person name="Damon W."/>
            <person name="Desjardin D."/>
            <person name="Finy P."/>
            <person name="Geml J."/>
            <person name="Haridas S."/>
            <person name="Hughes K."/>
            <person name="Justo A."/>
            <person name="Karasinski D."/>
            <person name="Kautmanova I."/>
            <person name="Kiss B."/>
            <person name="Kocsube S."/>
            <person name="Kotiranta H."/>
            <person name="LaButti K.M."/>
            <person name="Lechner B.E."/>
            <person name="Liimatainen K."/>
            <person name="Lipzen A."/>
            <person name="Lukacs Z."/>
            <person name="Mihaltcheva S."/>
            <person name="Morgado L.N."/>
            <person name="Niskanen T."/>
            <person name="Noordeloos M.E."/>
            <person name="Ohm R.A."/>
            <person name="Ortiz-Santana B."/>
            <person name="Ovrebo C."/>
            <person name="Racz N."/>
            <person name="Riley R."/>
            <person name="Savchenko A."/>
            <person name="Shiryaev A."/>
            <person name="Soop K."/>
            <person name="Spirin V."/>
            <person name="Szebenyi C."/>
            <person name="Tomsovsky M."/>
            <person name="Tulloss R.E."/>
            <person name="Uehling J."/>
            <person name="Grigoriev I.V."/>
            <person name="Vagvolgyi C."/>
            <person name="Papp T."/>
            <person name="Martin F.M."/>
            <person name="Miettinen O."/>
            <person name="Hibbett D.S."/>
            <person name="Nagy L.G."/>
        </authorList>
    </citation>
    <scope>NUCLEOTIDE SEQUENCE [LARGE SCALE GENOMIC DNA]</scope>
    <source>
        <strain evidence="1 2">NL-1719</strain>
    </source>
</reference>
<accession>A0ACD3AY56</accession>
<sequence length="122" mass="13405">MRAYMPLHVYSAWHTIPVLSLHPIKLAVPHPTVDAYDEATGSIQPPHHDAVSYAWNVMLSKALQGVRNNYIRVTTPTGRTGGDYALVVKASWNCGRVHEFARPSRLAEPTLNTSGEVSCVSP</sequence>
<evidence type="ECO:0000313" key="2">
    <source>
        <dbReference type="Proteomes" id="UP000308600"/>
    </source>
</evidence>